<organism evidence="4">
    <name type="scientific">Colletotrichum graminicola (strain M1.001 / M2 / FGSC 10212)</name>
    <name type="common">Maize anthracnose fungus</name>
    <name type="synonym">Glomerella graminicola</name>
    <dbReference type="NCBI Taxonomy" id="645133"/>
    <lineage>
        <taxon>Eukaryota</taxon>
        <taxon>Fungi</taxon>
        <taxon>Dikarya</taxon>
        <taxon>Ascomycota</taxon>
        <taxon>Pezizomycotina</taxon>
        <taxon>Sordariomycetes</taxon>
        <taxon>Hypocreomycetidae</taxon>
        <taxon>Glomerellales</taxon>
        <taxon>Glomerellaceae</taxon>
        <taxon>Colletotrichum</taxon>
        <taxon>Colletotrichum graminicola species complex</taxon>
    </lineage>
</organism>
<sequence length="420" mass="45202">MRISIIARGKDTCDAGFTYFECEEGYRGCCHFNPCPGNTCPRESRKDQPGKTIASVAAPVLISATSLAKKSIVTRTLTITTHQSQSMNIVTTTVFLADSTVPGGAWYTDPKGRPASSITSLGPSMDPTDTPAFNIPFTSVNPQVFTTSTSTASPQPDSENSLSTAVQAVIAVSILVVLVAVITAWFLCTKQRRKLRGSRESISSIGRDGNSTDGSRNGSKEDQSKIPTTANPIRSDDGFSPFGGYYEEPQIRFNRASNTGSDRMMNHPTGPDTRASALPQPPLAEIMRPNTANPDPIYCTASATPDFVCRTANATPDFICRTANATPDFISRLGTTTPELHGPPQQAAIAELASPGLPRVIEICSTRSGAQIYKPYRPSTVLYPVAEITPRLLTGTLKPTVDERLEGRHVNSWTKWDPIA</sequence>
<keyword evidence="2" id="KW-0812">Transmembrane</keyword>
<reference evidence="4" key="1">
    <citation type="journal article" date="2012" name="Nat. Genet.">
        <title>Lifestyle transitions in plant pathogenic Colletotrichum fungi deciphered by genome and transcriptome analyses.</title>
        <authorList>
            <person name="O'Connell R.J."/>
            <person name="Thon M.R."/>
            <person name="Hacquard S."/>
            <person name="Amyotte S.G."/>
            <person name="Kleemann J."/>
            <person name="Torres M.F."/>
            <person name="Damm U."/>
            <person name="Buiate E.A."/>
            <person name="Epstein L."/>
            <person name="Alkan N."/>
            <person name="Altmueller J."/>
            <person name="Alvarado-Balderrama L."/>
            <person name="Bauser C.A."/>
            <person name="Becker C."/>
            <person name="Birren B.W."/>
            <person name="Chen Z."/>
            <person name="Choi J."/>
            <person name="Crouch J.A."/>
            <person name="Duvick J.P."/>
            <person name="Farman M.A."/>
            <person name="Gan P."/>
            <person name="Heiman D."/>
            <person name="Henrissat B."/>
            <person name="Howard R.J."/>
            <person name="Kabbage M."/>
            <person name="Koch C."/>
            <person name="Kracher B."/>
            <person name="Kubo Y."/>
            <person name="Law A.D."/>
            <person name="Lebrun M.-H."/>
            <person name="Lee Y.-H."/>
            <person name="Miyara I."/>
            <person name="Moore N."/>
            <person name="Neumann U."/>
            <person name="Nordstroem K."/>
            <person name="Panaccione D.G."/>
            <person name="Panstruga R."/>
            <person name="Place M."/>
            <person name="Proctor R.H."/>
            <person name="Prusky D."/>
            <person name="Rech G."/>
            <person name="Reinhardt R."/>
            <person name="Rollins J.A."/>
            <person name="Rounsley S."/>
            <person name="Schardl C.L."/>
            <person name="Schwartz D.C."/>
            <person name="Shenoy N."/>
            <person name="Shirasu K."/>
            <person name="Sikhakolli U.R."/>
            <person name="Stueber K."/>
            <person name="Sukno S.A."/>
            <person name="Sweigard J.A."/>
            <person name="Takano Y."/>
            <person name="Takahara H."/>
            <person name="Trail F."/>
            <person name="van der Does H.C."/>
            <person name="Voll L.M."/>
            <person name="Will I."/>
            <person name="Young S."/>
            <person name="Zeng Q."/>
            <person name="Zhang J."/>
            <person name="Zhou S."/>
            <person name="Dickman M.B."/>
            <person name="Schulze-Lefert P."/>
            <person name="Ver Loren van Themaat E."/>
            <person name="Ma L.-J."/>
            <person name="Vaillancourt L.J."/>
        </authorList>
    </citation>
    <scope>NUCLEOTIDE SEQUENCE [LARGE SCALE GENOMIC DNA]</scope>
    <source>
        <strain evidence="4">M1.001 / M2 / FGSC 10212</strain>
    </source>
</reference>
<dbReference type="VEuPathDB" id="FungiDB:GLRG_03882"/>
<dbReference type="OrthoDB" id="5431298at2759"/>
<keyword evidence="4" id="KW-1185">Reference proteome</keyword>
<evidence type="ECO:0000256" key="1">
    <source>
        <dbReference type="SAM" id="MobiDB-lite"/>
    </source>
</evidence>
<dbReference type="GeneID" id="24409247"/>
<dbReference type="STRING" id="645133.E3QCW6"/>
<dbReference type="Proteomes" id="UP000008782">
    <property type="component" value="Unassembled WGS sequence"/>
</dbReference>
<name>E3QCW6_COLGM</name>
<evidence type="ECO:0000313" key="4">
    <source>
        <dbReference type="Proteomes" id="UP000008782"/>
    </source>
</evidence>
<proteinExistence type="predicted"/>
<keyword evidence="2" id="KW-1133">Transmembrane helix</keyword>
<feature type="transmembrane region" description="Helical" evidence="2">
    <location>
        <begin position="165"/>
        <end position="188"/>
    </location>
</feature>
<dbReference type="RefSeq" id="XP_008092758.1">
    <property type="nucleotide sequence ID" value="XM_008094567.1"/>
</dbReference>
<dbReference type="EMBL" id="GG697342">
    <property type="protein sequence ID" value="EFQ28738.1"/>
    <property type="molecule type" value="Genomic_DNA"/>
</dbReference>
<gene>
    <name evidence="3" type="ORF">GLRG_03882</name>
</gene>
<dbReference type="HOGENOM" id="CLU_667324_0_0_1"/>
<evidence type="ECO:0000256" key="2">
    <source>
        <dbReference type="SAM" id="Phobius"/>
    </source>
</evidence>
<dbReference type="eggNOG" id="ENOG502SBXC">
    <property type="taxonomic scope" value="Eukaryota"/>
</dbReference>
<keyword evidence="2" id="KW-0472">Membrane</keyword>
<dbReference type="AlphaFoldDB" id="E3QCW6"/>
<evidence type="ECO:0000313" key="3">
    <source>
        <dbReference type="EMBL" id="EFQ28738.1"/>
    </source>
</evidence>
<accession>E3QCW6</accession>
<protein>
    <submittedName>
        <fullName evidence="3">Uncharacterized protein</fullName>
    </submittedName>
</protein>
<feature type="region of interest" description="Disordered" evidence="1">
    <location>
        <begin position="197"/>
        <end position="241"/>
    </location>
</feature>